<evidence type="ECO:0000313" key="3">
    <source>
        <dbReference type="Proteomes" id="UP000778578"/>
    </source>
</evidence>
<sequence length="283" mass="29914">MIGEPEEVSEEPGRPGAVDGPAAGGAPADDLIEGGAPADGPAAGGGRQEAPVRVARRRVWAGVLTGVVAASAVWAAVLRGSGWGQVAPPDLHGYRLVDDLCSSLHLEPLSDALNGGFEYNVPVVRRGPTVDHMTCALTARSASADGWETVYRVTVSVDLHKKTDPRTEFTDLYGPPAQPPPGLDDDSGPYLQYLYTHETRVRAYPGLGDLAYQTLSPYHQGMSVLRGGAVVTMTLDATNVWTLSGDPPTDRNGAPERPARVTTIALRPALIRTVRHVMTVLSP</sequence>
<evidence type="ECO:0000313" key="2">
    <source>
        <dbReference type="EMBL" id="MBY8878276.1"/>
    </source>
</evidence>
<proteinExistence type="predicted"/>
<name>A0ABS7Q536_9ACTN</name>
<comment type="caution">
    <text evidence="2">The sequence shown here is derived from an EMBL/GenBank/DDBJ whole genome shotgun (WGS) entry which is preliminary data.</text>
</comment>
<reference evidence="2 3" key="1">
    <citation type="submission" date="2021-08" db="EMBL/GenBank/DDBJ databases">
        <title>WGS of actinomycetes from Thailand.</title>
        <authorList>
            <person name="Thawai C."/>
        </authorList>
    </citation>
    <scope>NUCLEOTIDE SEQUENCE [LARGE SCALE GENOMIC DNA]</scope>
    <source>
        <strain evidence="2 3">PLK6-54</strain>
    </source>
</reference>
<gene>
    <name evidence="2" type="ORF">K7862_11620</name>
</gene>
<organism evidence="2 3">
    <name type="scientific">Actinacidiphila acidipaludis</name>
    <dbReference type="NCBI Taxonomy" id="2873382"/>
    <lineage>
        <taxon>Bacteria</taxon>
        <taxon>Bacillati</taxon>
        <taxon>Actinomycetota</taxon>
        <taxon>Actinomycetes</taxon>
        <taxon>Kitasatosporales</taxon>
        <taxon>Streptomycetaceae</taxon>
        <taxon>Actinacidiphila</taxon>
    </lineage>
</organism>
<accession>A0ABS7Q536</accession>
<feature type="region of interest" description="Disordered" evidence="1">
    <location>
        <begin position="167"/>
        <end position="188"/>
    </location>
</feature>
<feature type="compositionally biased region" description="Acidic residues" evidence="1">
    <location>
        <begin position="1"/>
        <end position="10"/>
    </location>
</feature>
<feature type="region of interest" description="Disordered" evidence="1">
    <location>
        <begin position="1"/>
        <end position="51"/>
    </location>
</feature>
<dbReference type="RefSeq" id="WP_222962417.1">
    <property type="nucleotide sequence ID" value="NZ_JAINZZ010000010.1"/>
</dbReference>
<dbReference type="EMBL" id="JAINZZ010000010">
    <property type="protein sequence ID" value="MBY8878276.1"/>
    <property type="molecule type" value="Genomic_DNA"/>
</dbReference>
<evidence type="ECO:0000256" key="1">
    <source>
        <dbReference type="SAM" id="MobiDB-lite"/>
    </source>
</evidence>
<protein>
    <submittedName>
        <fullName evidence="2">Uncharacterized protein</fullName>
    </submittedName>
</protein>
<feature type="compositionally biased region" description="Low complexity" evidence="1">
    <location>
        <begin position="14"/>
        <end position="41"/>
    </location>
</feature>
<keyword evidence="3" id="KW-1185">Reference proteome</keyword>
<dbReference type="Proteomes" id="UP000778578">
    <property type="component" value="Unassembled WGS sequence"/>
</dbReference>